<keyword evidence="10" id="KW-1185">Reference proteome</keyword>
<evidence type="ECO:0000256" key="1">
    <source>
        <dbReference type="ARBA" id="ARBA00004651"/>
    </source>
</evidence>
<accession>A0A7W5FNM1</accession>
<feature type="transmembrane region" description="Helical" evidence="7">
    <location>
        <begin position="61"/>
        <end position="82"/>
    </location>
</feature>
<dbReference type="PANTHER" id="PTHR43744">
    <property type="entry name" value="ABC TRANSPORTER PERMEASE PROTEIN MG189-RELATED-RELATED"/>
    <property type="match status" value="1"/>
</dbReference>
<dbReference type="RefSeq" id="WP_343060559.1">
    <property type="nucleotide sequence ID" value="NZ_JACHXK010000007.1"/>
</dbReference>
<dbReference type="PROSITE" id="PS50928">
    <property type="entry name" value="ABC_TM1"/>
    <property type="match status" value="1"/>
</dbReference>
<dbReference type="CDD" id="cd06261">
    <property type="entry name" value="TM_PBP2"/>
    <property type="match status" value="1"/>
</dbReference>
<feature type="transmembrane region" description="Helical" evidence="7">
    <location>
        <begin position="195"/>
        <end position="216"/>
    </location>
</feature>
<evidence type="ECO:0000256" key="2">
    <source>
        <dbReference type="ARBA" id="ARBA00022448"/>
    </source>
</evidence>
<evidence type="ECO:0000256" key="5">
    <source>
        <dbReference type="ARBA" id="ARBA00022989"/>
    </source>
</evidence>
<keyword evidence="4 7" id="KW-0812">Transmembrane</keyword>
<proteinExistence type="inferred from homology"/>
<organism evidence="9 10">
    <name type="scientific">Paenibacillus phyllosphaerae</name>
    <dbReference type="NCBI Taxonomy" id="274593"/>
    <lineage>
        <taxon>Bacteria</taxon>
        <taxon>Bacillati</taxon>
        <taxon>Bacillota</taxon>
        <taxon>Bacilli</taxon>
        <taxon>Bacillales</taxon>
        <taxon>Paenibacillaceae</taxon>
        <taxon>Paenibacillus</taxon>
    </lineage>
</organism>
<comment type="similarity">
    <text evidence="7">Belongs to the binding-protein-dependent transport system permease family.</text>
</comment>
<gene>
    <name evidence="9" type="ORF">FHS18_003528</name>
</gene>
<protein>
    <submittedName>
        <fullName evidence="9">Raffinose/stachyose/melibiose transport system permease protein</fullName>
    </submittedName>
</protein>
<dbReference type="InterPro" id="IPR000515">
    <property type="entry name" value="MetI-like"/>
</dbReference>
<dbReference type="SUPFAM" id="SSF161098">
    <property type="entry name" value="MetI-like"/>
    <property type="match status" value="1"/>
</dbReference>
<feature type="domain" description="ABC transmembrane type-1" evidence="8">
    <location>
        <begin position="25"/>
        <end position="216"/>
    </location>
</feature>
<evidence type="ECO:0000313" key="9">
    <source>
        <dbReference type="EMBL" id="MBB3111460.1"/>
    </source>
</evidence>
<reference evidence="9 10" key="1">
    <citation type="submission" date="2020-08" db="EMBL/GenBank/DDBJ databases">
        <title>Genomic Encyclopedia of Type Strains, Phase III (KMG-III): the genomes of soil and plant-associated and newly described type strains.</title>
        <authorList>
            <person name="Whitman W."/>
        </authorList>
    </citation>
    <scope>NUCLEOTIDE SEQUENCE [LARGE SCALE GENOMIC DNA]</scope>
    <source>
        <strain evidence="9 10">CECT 5862</strain>
    </source>
</reference>
<comment type="subcellular location">
    <subcellularLocation>
        <location evidence="1 7">Cell membrane</location>
        <topology evidence="1 7">Multi-pass membrane protein</topology>
    </subcellularLocation>
</comment>
<feature type="transmembrane region" description="Helical" evidence="7">
    <location>
        <begin position="137"/>
        <end position="159"/>
    </location>
</feature>
<keyword evidence="2 7" id="KW-0813">Transport</keyword>
<sequence length="230" mass="26104">MSLPTSFRLASYEELFRQLPYGRYFFNSVLVTGVSVLAILVFGSLASYYISRYSFRWNPWLYMYFLAGMMIPVKLGVVPLFMLMRQLHLINTPWSLVLIYSGIGIPLAILILTGFFKTMPTEIEEAARIDGSSELGILFRVLIPLMKPALGTVMIIQFINIWNDFFFPLLFAQKESVKTLQIGMMSLFGEYSTDWSVLFAGLTVASLPMMILFLFASRQFMEGLTAGAVK</sequence>
<dbReference type="Gene3D" id="1.10.3720.10">
    <property type="entry name" value="MetI-like"/>
    <property type="match status" value="1"/>
</dbReference>
<keyword evidence="6 7" id="KW-0472">Membrane</keyword>
<dbReference type="Pfam" id="PF00528">
    <property type="entry name" value="BPD_transp_1"/>
    <property type="match status" value="1"/>
</dbReference>
<feature type="transmembrane region" description="Helical" evidence="7">
    <location>
        <begin position="94"/>
        <end position="116"/>
    </location>
</feature>
<dbReference type="AlphaFoldDB" id="A0A7W5FNM1"/>
<evidence type="ECO:0000313" key="10">
    <source>
        <dbReference type="Proteomes" id="UP000570361"/>
    </source>
</evidence>
<evidence type="ECO:0000256" key="4">
    <source>
        <dbReference type="ARBA" id="ARBA00022692"/>
    </source>
</evidence>
<dbReference type="Proteomes" id="UP000570361">
    <property type="component" value="Unassembled WGS sequence"/>
</dbReference>
<keyword evidence="3" id="KW-1003">Cell membrane</keyword>
<feature type="transmembrane region" description="Helical" evidence="7">
    <location>
        <begin position="24"/>
        <end position="49"/>
    </location>
</feature>
<comment type="caution">
    <text evidence="9">The sequence shown here is derived from an EMBL/GenBank/DDBJ whole genome shotgun (WGS) entry which is preliminary data.</text>
</comment>
<evidence type="ECO:0000259" key="8">
    <source>
        <dbReference type="PROSITE" id="PS50928"/>
    </source>
</evidence>
<keyword evidence="5 7" id="KW-1133">Transmembrane helix</keyword>
<dbReference type="InterPro" id="IPR035906">
    <property type="entry name" value="MetI-like_sf"/>
</dbReference>
<name>A0A7W5FNM1_9BACL</name>
<evidence type="ECO:0000256" key="3">
    <source>
        <dbReference type="ARBA" id="ARBA00022475"/>
    </source>
</evidence>
<dbReference type="GO" id="GO:0055085">
    <property type="term" value="P:transmembrane transport"/>
    <property type="evidence" value="ECO:0007669"/>
    <property type="project" value="InterPro"/>
</dbReference>
<dbReference type="GO" id="GO:0005886">
    <property type="term" value="C:plasma membrane"/>
    <property type="evidence" value="ECO:0007669"/>
    <property type="project" value="UniProtKB-SubCell"/>
</dbReference>
<evidence type="ECO:0000256" key="7">
    <source>
        <dbReference type="RuleBase" id="RU363032"/>
    </source>
</evidence>
<dbReference type="PANTHER" id="PTHR43744:SF8">
    <property type="entry name" value="SN-GLYCEROL-3-PHOSPHATE TRANSPORT SYSTEM PERMEASE PROTEIN UGPE"/>
    <property type="match status" value="1"/>
</dbReference>
<evidence type="ECO:0000256" key="6">
    <source>
        <dbReference type="ARBA" id="ARBA00023136"/>
    </source>
</evidence>
<dbReference type="EMBL" id="JACHXK010000007">
    <property type="protein sequence ID" value="MBB3111460.1"/>
    <property type="molecule type" value="Genomic_DNA"/>
</dbReference>